<organism evidence="1 2">
    <name type="scientific">Tectimicrobiota bacterium</name>
    <dbReference type="NCBI Taxonomy" id="2528274"/>
    <lineage>
        <taxon>Bacteria</taxon>
        <taxon>Pseudomonadati</taxon>
        <taxon>Nitrospinota/Tectimicrobiota group</taxon>
        <taxon>Candidatus Tectimicrobiota</taxon>
    </lineage>
</organism>
<gene>
    <name evidence="1" type="ORF">HYZ11_17985</name>
</gene>
<dbReference type="AlphaFoldDB" id="A0A932I1X4"/>
<evidence type="ECO:0000313" key="2">
    <source>
        <dbReference type="Proteomes" id="UP000782312"/>
    </source>
</evidence>
<dbReference type="EMBL" id="JACPUR010000041">
    <property type="protein sequence ID" value="MBI3129502.1"/>
    <property type="molecule type" value="Genomic_DNA"/>
</dbReference>
<reference evidence="1" key="1">
    <citation type="submission" date="2020-07" db="EMBL/GenBank/DDBJ databases">
        <title>Huge and variable diversity of episymbiotic CPR bacteria and DPANN archaea in groundwater ecosystems.</title>
        <authorList>
            <person name="He C.Y."/>
            <person name="Keren R."/>
            <person name="Whittaker M."/>
            <person name="Farag I.F."/>
            <person name="Doudna J."/>
            <person name="Cate J.H.D."/>
            <person name="Banfield J.F."/>
        </authorList>
    </citation>
    <scope>NUCLEOTIDE SEQUENCE</scope>
    <source>
        <strain evidence="1">NC_groundwater_763_Ag_S-0.2um_68_21</strain>
    </source>
</reference>
<proteinExistence type="predicted"/>
<sequence length="288" mass="30771">MAQPSKSQLHAQDALNGIVAAFARGEVPAILARTLIKDPGIPSAKWSLCNQILCALAGTEDARGFRQWKAAGRHVKKGAKAFHILAPRMVKVPVKSGGHFSHDGPDGFPADDAEFIETGPAEYREAFAGRFFAAPVFRLEDTEGEPLAYLPPVAPPLAEVAEAWGVRVSYLGCMEGAAGSCTVDGREIRLATQDEDVFFHELAHAADARLRGRLTPGQHVDQEVAAEMAAAVLSRLYGVQLGNEGRAYDYIAKYAGGKKAVVPTIFRAMKRIRAILGEILAAAEAVAA</sequence>
<comment type="caution">
    <text evidence="1">The sequence shown here is derived from an EMBL/GenBank/DDBJ whole genome shotgun (WGS) entry which is preliminary data.</text>
</comment>
<protein>
    <submittedName>
        <fullName evidence="1">M48 family peptidase</fullName>
    </submittedName>
</protein>
<dbReference type="Proteomes" id="UP000782312">
    <property type="component" value="Unassembled WGS sequence"/>
</dbReference>
<accession>A0A932I1X4</accession>
<evidence type="ECO:0000313" key="1">
    <source>
        <dbReference type="EMBL" id="MBI3129502.1"/>
    </source>
</evidence>
<name>A0A932I1X4_UNCTE</name>